<evidence type="ECO:0000256" key="1">
    <source>
        <dbReference type="SAM" id="MobiDB-lite"/>
    </source>
</evidence>
<dbReference type="AlphaFoldDB" id="A0A818PIT9"/>
<dbReference type="Proteomes" id="UP000663833">
    <property type="component" value="Unassembled WGS sequence"/>
</dbReference>
<feature type="region of interest" description="Disordered" evidence="1">
    <location>
        <begin position="146"/>
        <end position="167"/>
    </location>
</feature>
<sequence>MWSDISVSDRIRSFMARYKTTVIRCIPNGRKLWSSGRARHKLIDLGDAAEEYLEKNGPRSKLKLTASQSRILCTRLTMVAWRRTVKSVNFKEEFKNIGYIWIDNSPVSPRTLPGYTFDPTTIDCPSIEINEEEEEQEIEMQAKIAENQNKSISNQKNKQVTLSHFWK</sequence>
<protein>
    <submittedName>
        <fullName evidence="3">Uncharacterized protein</fullName>
    </submittedName>
</protein>
<evidence type="ECO:0000313" key="7">
    <source>
        <dbReference type="Proteomes" id="UP000663873"/>
    </source>
</evidence>
<evidence type="ECO:0000313" key="6">
    <source>
        <dbReference type="Proteomes" id="UP000663833"/>
    </source>
</evidence>
<organism evidence="3 6">
    <name type="scientific">Rotaria socialis</name>
    <dbReference type="NCBI Taxonomy" id="392032"/>
    <lineage>
        <taxon>Eukaryota</taxon>
        <taxon>Metazoa</taxon>
        <taxon>Spiralia</taxon>
        <taxon>Gnathifera</taxon>
        <taxon>Rotifera</taxon>
        <taxon>Eurotatoria</taxon>
        <taxon>Bdelloidea</taxon>
        <taxon>Philodinida</taxon>
        <taxon>Philodinidae</taxon>
        <taxon>Rotaria</taxon>
    </lineage>
</organism>
<evidence type="ECO:0000313" key="3">
    <source>
        <dbReference type="EMBL" id="CAF3625836.1"/>
    </source>
</evidence>
<dbReference type="EMBL" id="CAJNXB010000478">
    <property type="protein sequence ID" value="CAF3058228.1"/>
    <property type="molecule type" value="Genomic_DNA"/>
</dbReference>
<dbReference type="Proteomes" id="UP000663825">
    <property type="component" value="Unassembled WGS sequence"/>
</dbReference>
<reference evidence="3" key="1">
    <citation type="submission" date="2021-02" db="EMBL/GenBank/DDBJ databases">
        <authorList>
            <person name="Nowell W R."/>
        </authorList>
    </citation>
    <scope>NUCLEOTIDE SEQUENCE</scope>
</reference>
<name>A0A818PIT9_9BILA</name>
<feature type="compositionally biased region" description="Low complexity" evidence="1">
    <location>
        <begin position="147"/>
        <end position="159"/>
    </location>
</feature>
<gene>
    <name evidence="5" type="ORF">HFQ381_LOCUS33605</name>
    <name evidence="3" type="ORF">LUA448_LOCUS31667</name>
    <name evidence="2" type="ORF">TIS948_LOCUS4409</name>
    <name evidence="4" type="ORF">UJA718_LOCUS28165</name>
</gene>
<dbReference type="Proteomes" id="UP000663873">
    <property type="component" value="Unassembled WGS sequence"/>
</dbReference>
<evidence type="ECO:0000313" key="5">
    <source>
        <dbReference type="EMBL" id="CAF4602645.1"/>
    </source>
</evidence>
<proteinExistence type="predicted"/>
<comment type="caution">
    <text evidence="3">The sequence shown here is derived from an EMBL/GenBank/DDBJ whole genome shotgun (WGS) entry which is preliminary data.</text>
</comment>
<dbReference type="OrthoDB" id="10513586at2759"/>
<dbReference type="Proteomes" id="UP000663851">
    <property type="component" value="Unassembled WGS sequence"/>
</dbReference>
<dbReference type="EMBL" id="CAJOBP010008229">
    <property type="protein sequence ID" value="CAF4530408.1"/>
    <property type="molecule type" value="Genomic_DNA"/>
</dbReference>
<evidence type="ECO:0000313" key="4">
    <source>
        <dbReference type="EMBL" id="CAF4530408.1"/>
    </source>
</evidence>
<evidence type="ECO:0000313" key="2">
    <source>
        <dbReference type="EMBL" id="CAF3058228.1"/>
    </source>
</evidence>
<dbReference type="EMBL" id="CAJOBO010011001">
    <property type="protein sequence ID" value="CAF4602645.1"/>
    <property type="molecule type" value="Genomic_DNA"/>
</dbReference>
<keyword evidence="7" id="KW-1185">Reference proteome</keyword>
<dbReference type="EMBL" id="CAJNYD010004708">
    <property type="protein sequence ID" value="CAF3625836.1"/>
    <property type="molecule type" value="Genomic_DNA"/>
</dbReference>
<accession>A0A818PIT9</accession>